<keyword evidence="2" id="KW-1185">Reference proteome</keyword>
<dbReference type="AlphaFoldDB" id="A0A6A6C381"/>
<name>A0A6A6C381_ZASCE</name>
<dbReference type="GeneID" id="54562212"/>
<gene>
    <name evidence="1" type="ORF">M409DRAFT_28238</name>
</gene>
<accession>A0A6A6C381</accession>
<sequence>MTTIGDVGRFVAAACELPDGEWQPVMSMAWETINIAQVTKLIEQIFDKPIKTSPLSKEYMERYVNSIAGIGSTREEILRKMVFQINLLALEDETPGKCVLVPVVNDMCPYYGTTTVRIFLLRLAAGILRPH</sequence>
<organism evidence="1 2">
    <name type="scientific">Zasmidium cellare ATCC 36951</name>
    <dbReference type="NCBI Taxonomy" id="1080233"/>
    <lineage>
        <taxon>Eukaryota</taxon>
        <taxon>Fungi</taxon>
        <taxon>Dikarya</taxon>
        <taxon>Ascomycota</taxon>
        <taxon>Pezizomycotina</taxon>
        <taxon>Dothideomycetes</taxon>
        <taxon>Dothideomycetidae</taxon>
        <taxon>Mycosphaerellales</taxon>
        <taxon>Mycosphaerellaceae</taxon>
        <taxon>Zasmidium</taxon>
    </lineage>
</organism>
<proteinExistence type="predicted"/>
<protein>
    <submittedName>
        <fullName evidence="1">Uncharacterized protein</fullName>
    </submittedName>
</protein>
<dbReference type="Proteomes" id="UP000799537">
    <property type="component" value="Unassembled WGS sequence"/>
</dbReference>
<reference evidence="1" key="1">
    <citation type="journal article" date="2020" name="Stud. Mycol.">
        <title>101 Dothideomycetes genomes: a test case for predicting lifestyles and emergence of pathogens.</title>
        <authorList>
            <person name="Haridas S."/>
            <person name="Albert R."/>
            <person name="Binder M."/>
            <person name="Bloem J."/>
            <person name="Labutti K."/>
            <person name="Salamov A."/>
            <person name="Andreopoulos B."/>
            <person name="Baker S."/>
            <person name="Barry K."/>
            <person name="Bills G."/>
            <person name="Bluhm B."/>
            <person name="Cannon C."/>
            <person name="Castanera R."/>
            <person name="Culley D."/>
            <person name="Daum C."/>
            <person name="Ezra D."/>
            <person name="Gonzalez J."/>
            <person name="Henrissat B."/>
            <person name="Kuo A."/>
            <person name="Liang C."/>
            <person name="Lipzen A."/>
            <person name="Lutzoni F."/>
            <person name="Magnuson J."/>
            <person name="Mondo S."/>
            <person name="Nolan M."/>
            <person name="Ohm R."/>
            <person name="Pangilinan J."/>
            <person name="Park H.-J."/>
            <person name="Ramirez L."/>
            <person name="Alfaro M."/>
            <person name="Sun H."/>
            <person name="Tritt A."/>
            <person name="Yoshinaga Y."/>
            <person name="Zwiers L.-H."/>
            <person name="Turgeon B."/>
            <person name="Goodwin S."/>
            <person name="Spatafora J."/>
            <person name="Crous P."/>
            <person name="Grigoriev I."/>
        </authorList>
    </citation>
    <scope>NUCLEOTIDE SEQUENCE</scope>
    <source>
        <strain evidence="1">ATCC 36951</strain>
    </source>
</reference>
<evidence type="ECO:0000313" key="2">
    <source>
        <dbReference type="Proteomes" id="UP000799537"/>
    </source>
</evidence>
<dbReference type="RefSeq" id="XP_033662400.1">
    <property type="nucleotide sequence ID" value="XM_033808940.1"/>
</dbReference>
<dbReference type="OrthoDB" id="10000533at2759"/>
<evidence type="ECO:0000313" key="1">
    <source>
        <dbReference type="EMBL" id="KAF2161511.1"/>
    </source>
</evidence>
<dbReference type="EMBL" id="ML993619">
    <property type="protein sequence ID" value="KAF2161511.1"/>
    <property type="molecule type" value="Genomic_DNA"/>
</dbReference>